<dbReference type="EMBL" id="JTDE01001904">
    <property type="protein sequence ID" value="KAF7258169.1"/>
    <property type="molecule type" value="Genomic_DNA"/>
</dbReference>
<evidence type="ECO:0000313" key="1">
    <source>
        <dbReference type="EMBL" id="KAF7258169.1"/>
    </source>
</evidence>
<evidence type="ECO:0000313" key="2">
    <source>
        <dbReference type="Proteomes" id="UP000822476"/>
    </source>
</evidence>
<dbReference type="AlphaFoldDB" id="A0A8S9YT38"/>
<organism evidence="1 2">
    <name type="scientific">Paragonimus skrjabini miyazakii</name>
    <dbReference type="NCBI Taxonomy" id="59628"/>
    <lineage>
        <taxon>Eukaryota</taxon>
        <taxon>Metazoa</taxon>
        <taxon>Spiralia</taxon>
        <taxon>Lophotrochozoa</taxon>
        <taxon>Platyhelminthes</taxon>
        <taxon>Trematoda</taxon>
        <taxon>Digenea</taxon>
        <taxon>Plagiorchiida</taxon>
        <taxon>Troglotremata</taxon>
        <taxon>Troglotrematidae</taxon>
        <taxon>Paragonimus</taxon>
    </lineage>
</organism>
<sequence length="223" mass="25837">MSSLELLVHSMAEYLDPTTSSHLNGRLELERGELDRVRHLAHYQLENAKTILTSLSTLQHLQSGADSFKRVRSIYLHHNYKVGLSPEDVRAVRTLFKFSIMTIRINPEVTLKVRHPEVAKYFNDLSQTRFDWFEQVESLKKILQSPWNMVASLLGQGLRYPENTALEPEQRQRCLQVSVFSEMTKNCSSKRCLSLSLVYSYASFCHSFSRSTRNPVKNWVIND</sequence>
<proteinExistence type="predicted"/>
<accession>A0A8S9YT38</accession>
<dbReference type="OrthoDB" id="10517807at2759"/>
<protein>
    <submittedName>
        <fullName evidence="1">Uncharacterized protein</fullName>
    </submittedName>
</protein>
<dbReference type="Proteomes" id="UP000822476">
    <property type="component" value="Unassembled WGS sequence"/>
</dbReference>
<comment type="caution">
    <text evidence="1">The sequence shown here is derived from an EMBL/GenBank/DDBJ whole genome shotgun (WGS) entry which is preliminary data.</text>
</comment>
<keyword evidence="2" id="KW-1185">Reference proteome</keyword>
<reference evidence="1" key="1">
    <citation type="submission" date="2019-07" db="EMBL/GenBank/DDBJ databases">
        <title>Annotation for the trematode Paragonimus miyazaki's.</title>
        <authorList>
            <person name="Choi Y.-J."/>
        </authorList>
    </citation>
    <scope>NUCLEOTIDE SEQUENCE</scope>
    <source>
        <strain evidence="1">Japan</strain>
    </source>
</reference>
<name>A0A8S9YT38_9TREM</name>
<gene>
    <name evidence="1" type="ORF">EG68_04896</name>
</gene>